<proteinExistence type="inferred from homology"/>
<gene>
    <name evidence="10" type="primary">rfbB</name>
    <name evidence="10" type="ORF">ACFSFY_05455</name>
</gene>
<protein>
    <recommendedName>
        <fullName evidence="5 8">dTDP-glucose 4,6-dehydratase</fullName>
        <ecNumber evidence="4 8">4.2.1.46</ecNumber>
    </recommendedName>
</protein>
<evidence type="ECO:0000256" key="3">
    <source>
        <dbReference type="ARBA" id="ARBA00008178"/>
    </source>
</evidence>
<evidence type="ECO:0000313" key="10">
    <source>
        <dbReference type="EMBL" id="MFD1927510.1"/>
    </source>
</evidence>
<evidence type="ECO:0000256" key="7">
    <source>
        <dbReference type="ARBA" id="ARBA00023239"/>
    </source>
</evidence>
<comment type="cofactor">
    <cofactor evidence="2 8">
        <name>NAD(+)</name>
        <dbReference type="ChEBI" id="CHEBI:57540"/>
    </cofactor>
</comment>
<name>A0ABW4SEY5_9BACL</name>
<keyword evidence="11" id="KW-1185">Reference proteome</keyword>
<comment type="catalytic activity">
    <reaction evidence="1 8">
        <text>dTDP-alpha-D-glucose = dTDP-4-dehydro-6-deoxy-alpha-D-glucose + H2O</text>
        <dbReference type="Rhea" id="RHEA:17221"/>
        <dbReference type="ChEBI" id="CHEBI:15377"/>
        <dbReference type="ChEBI" id="CHEBI:57477"/>
        <dbReference type="ChEBI" id="CHEBI:57649"/>
        <dbReference type="EC" id="4.2.1.46"/>
    </reaction>
</comment>
<evidence type="ECO:0000259" key="9">
    <source>
        <dbReference type="Pfam" id="PF16363"/>
    </source>
</evidence>
<dbReference type="EMBL" id="JBHUGI010000010">
    <property type="protein sequence ID" value="MFD1927510.1"/>
    <property type="molecule type" value="Genomic_DNA"/>
</dbReference>
<evidence type="ECO:0000256" key="2">
    <source>
        <dbReference type="ARBA" id="ARBA00001911"/>
    </source>
</evidence>
<dbReference type="EC" id="4.2.1.46" evidence="4 8"/>
<accession>A0ABW4SEY5</accession>
<evidence type="ECO:0000313" key="11">
    <source>
        <dbReference type="Proteomes" id="UP001597218"/>
    </source>
</evidence>
<dbReference type="InterPro" id="IPR016040">
    <property type="entry name" value="NAD(P)-bd_dom"/>
</dbReference>
<dbReference type="Gene3D" id="3.40.50.720">
    <property type="entry name" value="NAD(P)-binding Rossmann-like Domain"/>
    <property type="match status" value="1"/>
</dbReference>
<dbReference type="Gene3D" id="3.90.25.10">
    <property type="entry name" value="UDP-galactose 4-epimerase, domain 1"/>
    <property type="match status" value="1"/>
</dbReference>
<evidence type="ECO:0000256" key="6">
    <source>
        <dbReference type="ARBA" id="ARBA00023027"/>
    </source>
</evidence>
<dbReference type="PANTHER" id="PTHR43000">
    <property type="entry name" value="DTDP-D-GLUCOSE 4,6-DEHYDRATASE-RELATED"/>
    <property type="match status" value="1"/>
</dbReference>
<reference evidence="11" key="1">
    <citation type="journal article" date="2019" name="Int. J. Syst. Evol. Microbiol.">
        <title>The Global Catalogue of Microorganisms (GCM) 10K type strain sequencing project: providing services to taxonomists for standard genome sequencing and annotation.</title>
        <authorList>
            <consortium name="The Broad Institute Genomics Platform"/>
            <consortium name="The Broad Institute Genome Sequencing Center for Infectious Disease"/>
            <person name="Wu L."/>
            <person name="Ma J."/>
        </authorList>
    </citation>
    <scope>NUCLEOTIDE SEQUENCE [LARGE SCALE GENOMIC DNA]</scope>
    <source>
        <strain evidence="11">CGMCC 4.7177</strain>
    </source>
</reference>
<sequence length="343" mass="39420">MNILVTGGAGFIGSNFIKYLLEKYDYTIVNLDLLTYAGNLKNLKDIELNSNYHFVEGDICNRELVEEVFSRFDIQVVINFAAESHVDRSIENPKLFLETNILGTEVLLQVAKNYWAVGNKKYKTNAKFYQISTDEVYGTLGKEGFFTETTNLSPNSPYSATKASADMIARAYFETYGLPLLLSRCSNNYGPFQFPEKLIPMVIESAMKDREIPIYGNGKQIRDWLHVEDHCSAIDQILHSGRIGEVYNIGGNNEKENIEVVQQVLRELEKEDSLIEFVDDRLGHDLRYAIDNTKITNELGWKPRYTFEEGLALTIKWYLENNEWLEAIDTKKTVEDVEKWVKN</sequence>
<evidence type="ECO:0000256" key="1">
    <source>
        <dbReference type="ARBA" id="ARBA00001539"/>
    </source>
</evidence>
<dbReference type="InterPro" id="IPR005888">
    <property type="entry name" value="dTDP_Gluc_deHydtase"/>
</dbReference>
<comment type="similarity">
    <text evidence="3 8">Belongs to the NAD(P)-dependent epimerase/dehydratase family. dTDP-glucose dehydratase subfamily.</text>
</comment>
<organism evidence="10 11">
    <name type="scientific">Sporosarcina siberiensis</name>
    <dbReference type="NCBI Taxonomy" id="1365606"/>
    <lineage>
        <taxon>Bacteria</taxon>
        <taxon>Bacillati</taxon>
        <taxon>Bacillota</taxon>
        <taxon>Bacilli</taxon>
        <taxon>Bacillales</taxon>
        <taxon>Caryophanaceae</taxon>
        <taxon>Sporosarcina</taxon>
    </lineage>
</organism>
<dbReference type="Pfam" id="PF16363">
    <property type="entry name" value="GDP_Man_Dehyd"/>
    <property type="match status" value="1"/>
</dbReference>
<dbReference type="InterPro" id="IPR036291">
    <property type="entry name" value="NAD(P)-bd_dom_sf"/>
</dbReference>
<dbReference type="GO" id="GO:0008460">
    <property type="term" value="F:dTDP-glucose 4,6-dehydratase activity"/>
    <property type="evidence" value="ECO:0007669"/>
    <property type="project" value="UniProtKB-EC"/>
</dbReference>
<keyword evidence="6" id="KW-0520">NAD</keyword>
<dbReference type="Proteomes" id="UP001597218">
    <property type="component" value="Unassembled WGS sequence"/>
</dbReference>
<evidence type="ECO:0000256" key="5">
    <source>
        <dbReference type="ARBA" id="ARBA00016977"/>
    </source>
</evidence>
<feature type="domain" description="NAD(P)-binding" evidence="9">
    <location>
        <begin position="4"/>
        <end position="312"/>
    </location>
</feature>
<dbReference type="NCBIfam" id="TIGR01181">
    <property type="entry name" value="dTDP_gluc_dehyt"/>
    <property type="match status" value="1"/>
</dbReference>
<dbReference type="SUPFAM" id="SSF51735">
    <property type="entry name" value="NAD(P)-binding Rossmann-fold domains"/>
    <property type="match status" value="1"/>
</dbReference>
<dbReference type="CDD" id="cd05246">
    <property type="entry name" value="dTDP_GD_SDR_e"/>
    <property type="match status" value="1"/>
</dbReference>
<dbReference type="RefSeq" id="WP_381536169.1">
    <property type="nucleotide sequence ID" value="NZ_JBHUGI010000010.1"/>
</dbReference>
<evidence type="ECO:0000256" key="8">
    <source>
        <dbReference type="RuleBase" id="RU004473"/>
    </source>
</evidence>
<comment type="caution">
    <text evidence="10">The sequence shown here is derived from an EMBL/GenBank/DDBJ whole genome shotgun (WGS) entry which is preliminary data.</text>
</comment>
<evidence type="ECO:0000256" key="4">
    <source>
        <dbReference type="ARBA" id="ARBA00011990"/>
    </source>
</evidence>
<keyword evidence="7 8" id="KW-0456">Lyase</keyword>